<proteinExistence type="predicted"/>
<feature type="compositionally biased region" description="Polar residues" evidence="1">
    <location>
        <begin position="279"/>
        <end position="298"/>
    </location>
</feature>
<protein>
    <submittedName>
        <fullName evidence="2 3">Uncharacterized protein</fullName>
    </submittedName>
</protein>
<dbReference type="OrthoDB" id="1872379at2759"/>
<accession>A0A2K1JR34</accession>
<dbReference type="SUPFAM" id="SSF48452">
    <property type="entry name" value="TPR-like"/>
    <property type="match status" value="1"/>
</dbReference>
<dbReference type="Proteomes" id="UP000006727">
    <property type="component" value="Chromosome 12"/>
</dbReference>
<dbReference type="RefSeq" id="XP_024391153.1">
    <property type="nucleotide sequence ID" value="XM_024535385.2"/>
</dbReference>
<reference evidence="2 4" key="2">
    <citation type="journal article" date="2018" name="Plant J.">
        <title>The Physcomitrella patens chromosome-scale assembly reveals moss genome structure and evolution.</title>
        <authorList>
            <person name="Lang D."/>
            <person name="Ullrich K.K."/>
            <person name="Murat F."/>
            <person name="Fuchs J."/>
            <person name="Jenkins J."/>
            <person name="Haas F.B."/>
            <person name="Piednoel M."/>
            <person name="Gundlach H."/>
            <person name="Van Bel M."/>
            <person name="Meyberg R."/>
            <person name="Vives C."/>
            <person name="Morata J."/>
            <person name="Symeonidi A."/>
            <person name="Hiss M."/>
            <person name="Muchero W."/>
            <person name="Kamisugi Y."/>
            <person name="Saleh O."/>
            <person name="Blanc G."/>
            <person name="Decker E.L."/>
            <person name="van Gessel N."/>
            <person name="Grimwood J."/>
            <person name="Hayes R.D."/>
            <person name="Graham S.W."/>
            <person name="Gunter L.E."/>
            <person name="McDaniel S.F."/>
            <person name="Hoernstein S.N.W."/>
            <person name="Larsson A."/>
            <person name="Li F.W."/>
            <person name="Perroud P.F."/>
            <person name="Phillips J."/>
            <person name="Ranjan P."/>
            <person name="Rokshar D.S."/>
            <person name="Rothfels C.J."/>
            <person name="Schneider L."/>
            <person name="Shu S."/>
            <person name="Stevenson D.W."/>
            <person name="Thummler F."/>
            <person name="Tillich M."/>
            <person name="Villarreal Aguilar J.C."/>
            <person name="Widiez T."/>
            <person name="Wong G.K."/>
            <person name="Wymore A."/>
            <person name="Zhang Y."/>
            <person name="Zimmer A.D."/>
            <person name="Quatrano R.S."/>
            <person name="Mayer K.F.X."/>
            <person name="Goodstein D."/>
            <person name="Casacuberta J.M."/>
            <person name="Vandepoele K."/>
            <person name="Reski R."/>
            <person name="Cuming A.C."/>
            <person name="Tuskan G.A."/>
            <person name="Maumus F."/>
            <person name="Salse J."/>
            <person name="Schmutz J."/>
            <person name="Rensing S.A."/>
        </authorList>
    </citation>
    <scope>NUCLEOTIDE SEQUENCE [LARGE SCALE GENOMIC DNA]</scope>
    <source>
        <strain evidence="3 4">cv. Gransden 2004</strain>
    </source>
</reference>
<organism evidence="2">
    <name type="scientific">Physcomitrium patens</name>
    <name type="common">Spreading-leaved earth moss</name>
    <name type="synonym">Physcomitrella patens</name>
    <dbReference type="NCBI Taxonomy" id="3218"/>
    <lineage>
        <taxon>Eukaryota</taxon>
        <taxon>Viridiplantae</taxon>
        <taxon>Streptophyta</taxon>
        <taxon>Embryophyta</taxon>
        <taxon>Bryophyta</taxon>
        <taxon>Bryophytina</taxon>
        <taxon>Bryopsida</taxon>
        <taxon>Funariidae</taxon>
        <taxon>Funariales</taxon>
        <taxon>Funariaceae</taxon>
        <taxon>Physcomitrium</taxon>
    </lineage>
</organism>
<dbReference type="InterPro" id="IPR011990">
    <property type="entry name" value="TPR-like_helical_dom_sf"/>
</dbReference>
<evidence type="ECO:0000313" key="4">
    <source>
        <dbReference type="Proteomes" id="UP000006727"/>
    </source>
</evidence>
<dbReference type="Gene3D" id="1.25.40.10">
    <property type="entry name" value="Tetratricopeptide repeat domain"/>
    <property type="match status" value="1"/>
</dbReference>
<dbReference type="Gramene" id="Pp3c12_16600V3.1">
    <property type="protein sequence ID" value="Pp3c12_16600V3.1"/>
    <property type="gene ID" value="Pp3c12_16600"/>
</dbReference>
<feature type="compositionally biased region" description="Polar residues" evidence="1">
    <location>
        <begin position="78"/>
        <end position="101"/>
    </location>
</feature>
<feature type="region of interest" description="Disordered" evidence="1">
    <location>
        <begin position="246"/>
        <end position="305"/>
    </location>
</feature>
<dbReference type="PaxDb" id="3218-PP1S354_34V6.1"/>
<dbReference type="KEGG" id="ppp:112289790"/>
<sequence length="504" mass="52102">MKRGDHLQQAAAPLNNYQFDFGLPGMPKPSGSLKDQRAQTLNSGAQVFGGWSASPAGRASNGSGPDGAFDFAGRSYAGGSSNPNANGQARPQTGGSASTTHDFLGVPSSVGGVNGGYYGSARPQVGNAGGVNSFSHQTASNTNKGGVDLSGKVWAQSTASKLASAGIPGYKPSSKEDVFGDLLGGALGGKSSTPLKQQQQQHLAATGGGFGMSNLQAAMPEVAKAPVRDAKPAQAKPAPFSYTAMFKSSTPSAQKTAPKPKPMANAGGGDSFSGLSFSKPQASAMSSDPFNFVSKQQNIPPPAQSVKAPISDPFAGSAGGDQFDSIFGSGMSSSRSAGAKPAQAHDGWGEAFGAAAESHSFENEAATTELEGVGAAPPGLAGNSAFEKGSTFYKEGQFPDAIKWFSWAVELLEKEKGKKDTIIHVLTKRMSCFKEIGEMKKAIADGTKACDMEPGNVELLMQRAHLYESCEKIKLGISDLREVLKIQPGHRVASQTLARLQKML</sequence>
<reference evidence="3" key="3">
    <citation type="submission" date="2020-12" db="UniProtKB">
        <authorList>
            <consortium name="EnsemblPlants"/>
        </authorList>
    </citation>
    <scope>IDENTIFICATION</scope>
</reference>
<dbReference type="Gramene" id="Pp3c12_16600V3.2">
    <property type="protein sequence ID" value="Pp3c12_16600V3.2"/>
    <property type="gene ID" value="Pp3c12_16600"/>
</dbReference>
<dbReference type="STRING" id="3218.A0A2K1JR34"/>
<evidence type="ECO:0000313" key="3">
    <source>
        <dbReference type="EnsemblPlants" id="Pp3c12_16600V3.1"/>
    </source>
</evidence>
<dbReference type="EnsemblPlants" id="Pp3c12_16600V3.1">
    <property type="protein sequence ID" value="Pp3c12_16600V3.1"/>
    <property type="gene ID" value="Pp3c12_16600"/>
</dbReference>
<feature type="compositionally biased region" description="Polar residues" evidence="1">
    <location>
        <begin position="246"/>
        <end position="255"/>
    </location>
</feature>
<dbReference type="SMART" id="SM00028">
    <property type="entry name" value="TPR"/>
    <property type="match status" value="3"/>
</dbReference>
<evidence type="ECO:0000256" key="1">
    <source>
        <dbReference type="SAM" id="MobiDB-lite"/>
    </source>
</evidence>
<name>A0A2K1JR34_PHYPA</name>
<dbReference type="Gramene" id="Pp3c12_16600V3.3">
    <property type="protein sequence ID" value="Pp3c12_16600V3.3"/>
    <property type="gene ID" value="Pp3c12_16600"/>
</dbReference>
<dbReference type="EnsemblPlants" id="Pp3c12_16600V3.2">
    <property type="protein sequence ID" value="Pp3c12_16600V3.2"/>
    <property type="gene ID" value="Pp3c12_16600"/>
</dbReference>
<dbReference type="EnsemblPlants" id="Pp3c12_16600V3.3">
    <property type="protein sequence ID" value="Pp3c12_16600V3.3"/>
    <property type="gene ID" value="Pp3c12_16600"/>
</dbReference>
<evidence type="ECO:0000313" key="2">
    <source>
        <dbReference type="EMBL" id="PNR43990.1"/>
    </source>
</evidence>
<dbReference type="PANTHER" id="PTHR47697:SF1">
    <property type="entry name" value="OS03G0340700 PROTEIN"/>
    <property type="match status" value="1"/>
</dbReference>
<gene>
    <name evidence="3" type="primary">LOC112289790</name>
    <name evidence="2" type="ORF">PHYPA_016373</name>
</gene>
<dbReference type="GeneID" id="112289790"/>
<keyword evidence="4" id="KW-1185">Reference proteome</keyword>
<feature type="compositionally biased region" description="Low complexity" evidence="1">
    <location>
        <begin position="325"/>
        <end position="338"/>
    </location>
</feature>
<dbReference type="FunCoup" id="A0A2K1JR34">
    <property type="interactions" value="2630"/>
</dbReference>
<feature type="region of interest" description="Disordered" evidence="1">
    <location>
        <begin position="52"/>
        <end position="101"/>
    </location>
</feature>
<reference evidence="2 4" key="1">
    <citation type="journal article" date="2008" name="Science">
        <title>The Physcomitrella genome reveals evolutionary insights into the conquest of land by plants.</title>
        <authorList>
            <person name="Rensing S."/>
            <person name="Lang D."/>
            <person name="Zimmer A."/>
            <person name="Terry A."/>
            <person name="Salamov A."/>
            <person name="Shapiro H."/>
            <person name="Nishiyama T."/>
            <person name="Perroud P.-F."/>
            <person name="Lindquist E."/>
            <person name="Kamisugi Y."/>
            <person name="Tanahashi T."/>
            <person name="Sakakibara K."/>
            <person name="Fujita T."/>
            <person name="Oishi K."/>
            <person name="Shin-I T."/>
            <person name="Kuroki Y."/>
            <person name="Toyoda A."/>
            <person name="Suzuki Y."/>
            <person name="Hashimoto A."/>
            <person name="Yamaguchi K."/>
            <person name="Sugano A."/>
            <person name="Kohara Y."/>
            <person name="Fujiyama A."/>
            <person name="Anterola A."/>
            <person name="Aoki S."/>
            <person name="Ashton N."/>
            <person name="Barbazuk W.B."/>
            <person name="Barker E."/>
            <person name="Bennetzen J."/>
            <person name="Bezanilla M."/>
            <person name="Blankenship R."/>
            <person name="Cho S.H."/>
            <person name="Dutcher S."/>
            <person name="Estelle M."/>
            <person name="Fawcett J.A."/>
            <person name="Gundlach H."/>
            <person name="Hanada K."/>
            <person name="Heyl A."/>
            <person name="Hicks K.A."/>
            <person name="Hugh J."/>
            <person name="Lohr M."/>
            <person name="Mayer K."/>
            <person name="Melkozernov A."/>
            <person name="Murata T."/>
            <person name="Nelson D."/>
            <person name="Pils B."/>
            <person name="Prigge M."/>
            <person name="Reiss B."/>
            <person name="Renner T."/>
            <person name="Rombauts S."/>
            <person name="Rushton P."/>
            <person name="Sanderfoot A."/>
            <person name="Schween G."/>
            <person name="Shiu S.-H."/>
            <person name="Stueber K."/>
            <person name="Theodoulou F.L."/>
            <person name="Tu H."/>
            <person name="Van de Peer Y."/>
            <person name="Verrier P.J."/>
            <person name="Waters E."/>
            <person name="Wood A."/>
            <person name="Yang L."/>
            <person name="Cove D."/>
            <person name="Cuming A."/>
            <person name="Hasebe M."/>
            <person name="Lucas S."/>
            <person name="Mishler D.B."/>
            <person name="Reski R."/>
            <person name="Grigoriev I."/>
            <person name="Quatrano R.S."/>
            <person name="Boore J.L."/>
        </authorList>
    </citation>
    <scope>NUCLEOTIDE SEQUENCE [LARGE SCALE GENOMIC DNA]</scope>
    <source>
        <strain evidence="3 4">cv. Gransden 2004</strain>
    </source>
</reference>
<dbReference type="InterPro" id="IPR019734">
    <property type="entry name" value="TPR_rpt"/>
</dbReference>
<dbReference type="EMBL" id="ABEU02000012">
    <property type="protein sequence ID" value="PNR43990.1"/>
    <property type="molecule type" value="Genomic_DNA"/>
</dbReference>
<dbReference type="PANTHER" id="PTHR47697">
    <property type="entry name" value="OS03G0340700 PROTEIN"/>
    <property type="match status" value="1"/>
</dbReference>
<feature type="region of interest" description="Disordered" evidence="1">
    <location>
        <begin position="325"/>
        <end position="345"/>
    </location>
</feature>
<dbReference type="AlphaFoldDB" id="A0A2K1JR34"/>